<dbReference type="FunFam" id="3.10.20.90:FF:000025">
    <property type="entry name" value="Afadin, adherens junction formation factor"/>
    <property type="match status" value="1"/>
</dbReference>
<dbReference type="Proteomes" id="UP001175271">
    <property type="component" value="Unassembled WGS sequence"/>
</dbReference>
<dbReference type="EMBL" id="JAUCMV010000001">
    <property type="protein sequence ID" value="KAK0423242.1"/>
    <property type="molecule type" value="Genomic_DNA"/>
</dbReference>
<evidence type="ECO:0008006" key="8">
    <source>
        <dbReference type="Google" id="ProtNLM"/>
    </source>
</evidence>
<feature type="domain" description="PDZ" evidence="3">
    <location>
        <begin position="1004"/>
        <end position="1090"/>
    </location>
</feature>
<dbReference type="PANTHER" id="PTHR10398">
    <property type="entry name" value="AFADIN"/>
    <property type="match status" value="1"/>
</dbReference>
<feature type="compositionally biased region" description="Polar residues" evidence="2">
    <location>
        <begin position="1197"/>
        <end position="1208"/>
    </location>
</feature>
<dbReference type="Pfam" id="PF00788">
    <property type="entry name" value="RA"/>
    <property type="match status" value="2"/>
</dbReference>
<feature type="region of interest" description="Disordered" evidence="2">
    <location>
        <begin position="157"/>
        <end position="190"/>
    </location>
</feature>
<dbReference type="InterPro" id="IPR008984">
    <property type="entry name" value="SMAD_FHA_dom_sf"/>
</dbReference>
<reference evidence="6" key="1">
    <citation type="submission" date="2023-06" db="EMBL/GenBank/DDBJ databases">
        <title>Genomic analysis of the entomopathogenic nematode Steinernema hermaphroditum.</title>
        <authorList>
            <person name="Schwarz E.M."/>
            <person name="Heppert J.K."/>
            <person name="Baniya A."/>
            <person name="Schwartz H.T."/>
            <person name="Tan C.-H."/>
            <person name="Antoshechkin I."/>
            <person name="Sternberg P.W."/>
            <person name="Goodrich-Blair H."/>
            <person name="Dillman A.R."/>
        </authorList>
    </citation>
    <scope>NUCLEOTIDE SEQUENCE</scope>
    <source>
        <strain evidence="6">PS9179</strain>
        <tissue evidence="6">Whole animal</tissue>
    </source>
</reference>
<feature type="compositionally biased region" description="Pro residues" evidence="2">
    <location>
        <begin position="1144"/>
        <end position="1160"/>
    </location>
</feature>
<dbReference type="PANTHER" id="PTHR10398:SF2">
    <property type="entry name" value="AFADIN"/>
    <property type="match status" value="1"/>
</dbReference>
<dbReference type="PROSITE" id="PS50200">
    <property type="entry name" value="RA"/>
    <property type="match status" value="2"/>
</dbReference>
<dbReference type="Pfam" id="PF01843">
    <property type="entry name" value="DIL"/>
    <property type="match status" value="1"/>
</dbReference>
<dbReference type="Pfam" id="PF00595">
    <property type="entry name" value="PDZ"/>
    <property type="match status" value="1"/>
</dbReference>
<dbReference type="InterPro" id="IPR002710">
    <property type="entry name" value="Dilute_dom"/>
</dbReference>
<feature type="coiled-coil region" evidence="1">
    <location>
        <begin position="1318"/>
        <end position="1345"/>
    </location>
</feature>
<dbReference type="GO" id="GO:0007165">
    <property type="term" value="P:signal transduction"/>
    <property type="evidence" value="ECO:0007669"/>
    <property type="project" value="InterPro"/>
</dbReference>
<dbReference type="SUPFAM" id="SSF49879">
    <property type="entry name" value="SMAD/FHA domain"/>
    <property type="match status" value="1"/>
</dbReference>
<evidence type="ECO:0000313" key="6">
    <source>
        <dbReference type="EMBL" id="KAK0423242.1"/>
    </source>
</evidence>
<evidence type="ECO:0000259" key="5">
    <source>
        <dbReference type="PROSITE" id="PS51126"/>
    </source>
</evidence>
<dbReference type="Gene3D" id="2.60.200.20">
    <property type="match status" value="1"/>
</dbReference>
<dbReference type="InterPro" id="IPR001478">
    <property type="entry name" value="PDZ"/>
</dbReference>
<dbReference type="CDD" id="cd01782">
    <property type="entry name" value="RA1_Afadin"/>
    <property type="match status" value="1"/>
</dbReference>
<feature type="domain" description="Ras-associating" evidence="4">
    <location>
        <begin position="37"/>
        <end position="131"/>
    </location>
</feature>
<feature type="region of interest" description="Disordered" evidence="2">
    <location>
        <begin position="1587"/>
        <end position="1614"/>
    </location>
</feature>
<feature type="region of interest" description="Disordered" evidence="2">
    <location>
        <begin position="1197"/>
        <end position="1242"/>
    </location>
</feature>
<sequence length="1614" mass="180992">MATLGTERERLCRLIEQWNENRLDLFNLSQPDEQLEFHGVMRAYFQDAGEKVATKCIRISSTATTRAVIDALVEKFHPDFRMLTTPEYSLWEVHESGEERRLDTEEKPLLVQLNWHKDDREGRFLLKRETPTGDSAVPLSDLKLNELKNGDEEDIKRGTKRFSKREKKELRKKQQMQIAERNENAQKENDSATTLFREVPATTFTRTISNPEIVMKKRREKKLEAKMKEMSMSNGGSLKIYGFSLNQSRPYVTLLVAAHDTADKIVKETLEKYGLEREDPAKYCLVEMKIDKQNGLSRSTSDLVNLQSSEERFMEPDEFPLHLCMTKKFMEGEVIFAVKERPNFLPPPRQRFHSLSAATGQLLMNQHPIHRRPSIQSDYQHLPAHDNYAHFGPAAPEAQKRVTDPCIVAISTDGREMYLSRAQISPGINEMGSDPYLSRTKGGIMLRGIEPKHCCITFQDNVVTLTPVTPDAEVEVNGRPVNQTVILRDQCIFRVARLHTFKFYVSESALLQSLSLPRGASASSAAQSQSVRSVDALYGHSHTKQRASVIGNEGLRGNSMNGNGVARSTPPPMLPALIELNDNEDYFFRVVISECQPGNMQFKLSPAFALYMAARYRISRQFQPQTPHERRIQMFRFFVGQTIDNIGRTVAAHQNNADFLTFWLSNSSEFLYILQSDTEIQHVLSSTGHLERMKETVEHCYYYLACIIQKSIEQVMAVMTNADMPDKQSTDEVINVLEATMTLFRANRLNAGLTIQLFSHSFYYINQYLFNWMVVTQDGRSHLSRAWGVRLRDRLQFIHMWAEKQGLELAAECHMDRIQQAANLLITPKTIDQIASLGATCYKLNSVQVRFLLTHYVSDVCEPDISANLVDNVVRLAESQADEVARQDAHPIELEEAKTLDMCFMFPPDGYSIEMVRDVPAGMNEFLHYCQMQGAQFRLLNAQPGANGSWTAFFAQERFRSPSVVSSSNSASMPPMGAPHQAAVNGGANGGMDLSQQRVPEIVKISFCKAKGGGIGLSIVAAQGVGDREMGIYVKNVLDGGAAQRDGRIEIGDQLLSVNGQSLLGITQEQAAQKMAAAGLEVSFEVSKRAAHCNGLAAWLTDSPPTPALTAHSRRVEQPSTSVATGYDNKTRKGSINSLGSAALPPPPQIQPPRFTPQQPPLYSNLSEIPKHNRSISASELYHQSDTASVNSFNSQARTYQPGNQSHYHQLPAHYKQSSRPAVIQPDRPNRTGLSPTPLSNGSIYGSVQRTSEDNYFNNSFSSTISAGPKSSYASLPAVPPKPQLHVVQEPKIPVYAAPSGRRSAPLFERQVNEIESNVAAAMTREELDEELDKLESKGPDMTEEDKRRYRALVDHIGKYRPAMPVSRSAVDFVQNGKKITGLERQAKSLSKMEDSPPPPMEHHSITHPVQAQELPFLSEMESRLEAKRSSIGSSVARISPPMNDVDAMIDDLNHQFEAAASVSSPTLPRSSISSLRDSPPSSVDERMKKRVNFAEQEDLESRTSSRQENTSPPGTSDMDGPKFIYRKNTEEEENEPRAITTGKQEVYRDPRQRLLDKQQALTKKPQVDGANLDFREKMRLFAKQLGEDTPKNRVKASSAQREIEDHIDGTNQK</sequence>
<organism evidence="6 7">
    <name type="scientific">Steinernema hermaphroditum</name>
    <dbReference type="NCBI Taxonomy" id="289476"/>
    <lineage>
        <taxon>Eukaryota</taxon>
        <taxon>Metazoa</taxon>
        <taxon>Ecdysozoa</taxon>
        <taxon>Nematoda</taxon>
        <taxon>Chromadorea</taxon>
        <taxon>Rhabditida</taxon>
        <taxon>Tylenchina</taxon>
        <taxon>Panagrolaimomorpha</taxon>
        <taxon>Strongyloidoidea</taxon>
        <taxon>Steinernematidae</taxon>
        <taxon>Steinernema</taxon>
    </lineage>
</organism>
<keyword evidence="1" id="KW-0175">Coiled coil</keyword>
<feature type="compositionally biased region" description="Polar residues" evidence="2">
    <location>
        <begin position="1232"/>
        <end position="1242"/>
    </location>
</feature>
<dbReference type="SUPFAM" id="SSF54236">
    <property type="entry name" value="Ubiquitin-like"/>
    <property type="match status" value="2"/>
</dbReference>
<dbReference type="GO" id="GO:0005911">
    <property type="term" value="C:cell-cell junction"/>
    <property type="evidence" value="ECO:0007669"/>
    <property type="project" value="InterPro"/>
</dbReference>
<dbReference type="SMART" id="SM01132">
    <property type="entry name" value="DIL"/>
    <property type="match status" value="1"/>
</dbReference>
<dbReference type="InterPro" id="IPR000159">
    <property type="entry name" value="RA_dom"/>
</dbReference>
<dbReference type="SMART" id="SM00314">
    <property type="entry name" value="RA"/>
    <property type="match status" value="2"/>
</dbReference>
<proteinExistence type="predicted"/>
<dbReference type="InterPro" id="IPR028842">
    <property type="entry name" value="Afadin"/>
</dbReference>
<dbReference type="Gene3D" id="3.10.20.90">
    <property type="entry name" value="Phosphatidylinositol 3-kinase Catalytic Subunit, Chain A, domain 1"/>
    <property type="match status" value="2"/>
</dbReference>
<feature type="compositionally biased region" description="Basic residues" evidence="2">
    <location>
        <begin position="158"/>
        <end position="174"/>
    </location>
</feature>
<feature type="region of interest" description="Disordered" evidence="2">
    <location>
        <begin position="1384"/>
        <end position="1405"/>
    </location>
</feature>
<evidence type="ECO:0000259" key="3">
    <source>
        <dbReference type="PROSITE" id="PS50106"/>
    </source>
</evidence>
<keyword evidence="7" id="KW-1185">Reference proteome</keyword>
<evidence type="ECO:0000256" key="2">
    <source>
        <dbReference type="SAM" id="MobiDB-lite"/>
    </source>
</evidence>
<evidence type="ECO:0000259" key="4">
    <source>
        <dbReference type="PROSITE" id="PS50200"/>
    </source>
</evidence>
<feature type="compositionally biased region" description="Basic and acidic residues" evidence="2">
    <location>
        <begin position="1602"/>
        <end position="1614"/>
    </location>
</feature>
<evidence type="ECO:0000313" key="7">
    <source>
        <dbReference type="Proteomes" id="UP001175271"/>
    </source>
</evidence>
<feature type="compositionally biased region" description="Low complexity" evidence="2">
    <location>
        <begin position="1462"/>
        <end position="1483"/>
    </location>
</feature>
<protein>
    <recommendedName>
        <fullName evidence="8">Afadin</fullName>
    </recommendedName>
</protein>
<dbReference type="PROSITE" id="PS50106">
    <property type="entry name" value="PDZ"/>
    <property type="match status" value="1"/>
</dbReference>
<dbReference type="SMART" id="SM00228">
    <property type="entry name" value="PDZ"/>
    <property type="match status" value="1"/>
</dbReference>
<dbReference type="InterPro" id="IPR036034">
    <property type="entry name" value="PDZ_sf"/>
</dbReference>
<dbReference type="Gene3D" id="2.30.42.10">
    <property type="match status" value="1"/>
</dbReference>
<dbReference type="SUPFAM" id="SSF50156">
    <property type="entry name" value="PDZ domain-like"/>
    <property type="match status" value="1"/>
</dbReference>
<accession>A0AA39M6Y5</accession>
<feature type="region of interest" description="Disordered" evidence="2">
    <location>
        <begin position="1108"/>
        <end position="1167"/>
    </location>
</feature>
<comment type="caution">
    <text evidence="6">The sequence shown here is derived from an EMBL/GenBank/DDBJ whole genome shotgun (WGS) entry which is preliminary data.</text>
</comment>
<feature type="compositionally biased region" description="Basic and acidic residues" evidence="2">
    <location>
        <begin position="180"/>
        <end position="190"/>
    </location>
</feature>
<dbReference type="PROSITE" id="PS51126">
    <property type="entry name" value="DILUTE"/>
    <property type="match status" value="1"/>
</dbReference>
<feature type="region of interest" description="Disordered" evidence="2">
    <location>
        <begin position="1461"/>
        <end position="1550"/>
    </location>
</feature>
<feature type="domain" description="Dilute" evidence="5">
    <location>
        <begin position="640"/>
        <end position="879"/>
    </location>
</feature>
<dbReference type="InterPro" id="IPR029071">
    <property type="entry name" value="Ubiquitin-like_domsf"/>
</dbReference>
<evidence type="ECO:0000256" key="1">
    <source>
        <dbReference type="SAM" id="Coils"/>
    </source>
</evidence>
<name>A0AA39M6Y5_9BILA</name>
<gene>
    <name evidence="6" type="ORF">QR680_008046</name>
</gene>
<feature type="domain" description="Ras-associating" evidence="4">
    <location>
        <begin position="234"/>
        <end position="343"/>
    </location>
</feature>